<evidence type="ECO:0000313" key="2">
    <source>
        <dbReference type="Proteomes" id="UP001152795"/>
    </source>
</evidence>
<protein>
    <submittedName>
        <fullName evidence="1">Uncharacterized protein</fullName>
    </submittedName>
</protein>
<dbReference type="Pfam" id="PF03372">
    <property type="entry name" value="Exo_endo_phos"/>
    <property type="match status" value="1"/>
</dbReference>
<dbReference type="EMBL" id="CACRXK020008210">
    <property type="protein sequence ID" value="CAB4014233.1"/>
    <property type="molecule type" value="Genomic_DNA"/>
</dbReference>
<gene>
    <name evidence="1" type="ORF">PACLA_8A085018</name>
</gene>
<dbReference type="Gene3D" id="3.60.10.10">
    <property type="entry name" value="Endonuclease/exonuclease/phosphatase"/>
    <property type="match status" value="1"/>
</dbReference>
<dbReference type="GO" id="GO:0003824">
    <property type="term" value="F:catalytic activity"/>
    <property type="evidence" value="ECO:0007669"/>
    <property type="project" value="InterPro"/>
</dbReference>
<dbReference type="OrthoDB" id="5989872at2759"/>
<keyword evidence="2" id="KW-1185">Reference proteome</keyword>
<dbReference type="Pfam" id="PF00078">
    <property type="entry name" value="RVT_1"/>
    <property type="match status" value="1"/>
</dbReference>
<dbReference type="InterPro" id="IPR005135">
    <property type="entry name" value="Endo/exonuclease/phosphatase"/>
</dbReference>
<dbReference type="AlphaFoldDB" id="A0A6S7IB97"/>
<name>A0A6S7IB97_PARCT</name>
<comment type="caution">
    <text evidence="1">The sequence shown here is derived from an EMBL/GenBank/DDBJ whole genome shotgun (WGS) entry which is preliminary data.</text>
</comment>
<organism evidence="1 2">
    <name type="scientific">Paramuricea clavata</name>
    <name type="common">Red gorgonian</name>
    <name type="synonym">Violescent sea-whip</name>
    <dbReference type="NCBI Taxonomy" id="317549"/>
    <lineage>
        <taxon>Eukaryota</taxon>
        <taxon>Metazoa</taxon>
        <taxon>Cnidaria</taxon>
        <taxon>Anthozoa</taxon>
        <taxon>Octocorallia</taxon>
        <taxon>Malacalcyonacea</taxon>
        <taxon>Plexauridae</taxon>
        <taxon>Paramuricea</taxon>
    </lineage>
</organism>
<dbReference type="PANTHER" id="PTHR46670:SF3">
    <property type="entry name" value="ENDONUCLEASE_EXONUCLEASE_PHOSPHATASE DOMAIN-CONTAINING PROTEIN"/>
    <property type="match status" value="1"/>
</dbReference>
<proteinExistence type="predicted"/>
<dbReference type="SUPFAM" id="SSF56672">
    <property type="entry name" value="DNA/RNA polymerases"/>
    <property type="match status" value="1"/>
</dbReference>
<dbReference type="PANTHER" id="PTHR46670">
    <property type="entry name" value="ENDO/EXONUCLEASE/PHOSPHATASE DOMAIN-CONTAINING PROTEIN"/>
    <property type="match status" value="1"/>
</dbReference>
<dbReference type="InterPro" id="IPR036691">
    <property type="entry name" value="Endo/exonu/phosph_ase_sf"/>
</dbReference>
<dbReference type="PROSITE" id="PS50878">
    <property type="entry name" value="RT_POL"/>
    <property type="match status" value="1"/>
</dbReference>
<dbReference type="SUPFAM" id="SSF56219">
    <property type="entry name" value="DNase I-like"/>
    <property type="match status" value="1"/>
</dbReference>
<dbReference type="Proteomes" id="UP001152795">
    <property type="component" value="Unassembled WGS sequence"/>
</dbReference>
<sequence length="906" mass="103167">MWNQYYSASVKVPIVRQHKHGTMVIALPLAAAVSLPDYFALCCDVHSNPGPICRQHTHDERNSIPVRISGREARNKMVFRQQKHFQTCTALHTNNYSNSIWSINHYHARNATNLINVKVNKSFSNFSSKIRFATWNAHSLNKKSATVCDIIISKRLDILAITESWLSGDYHNNNTIAEILNTLNDFNFYHVPRVNRTGGGVGVFLRKGFTVLKNEWQPFSSMECMDLFISTGGSSIRLITIYRPPQSKKNRATPSTFFQEFSSLLVVVLLTPGYLLLNGDFNFHMELQNDAHASTFRELLQSAGLRHHVTKTTHRSGHTLDLIIDRQESKIISNTPKTANADVNHLTKEYNSILQEVINRHAPEVSRSIFLRPNAPWFNDSLRALKREKRKCERKYLTTGLEIHRQIFRDKCRTYTTTLNSVKLDYYRAQIKNADQNKLFSMVDNLFKVKQAYTLPSLPANQSLQCVANGFSDFFSSKTLALRNNLQNSGLPLLEMSVTIDCVQCDVSFTEFSKVSESYVKNIIKQSKPKSCMLDPGPTNIIKQLVDILAGPLTRIINTSLTSGIFPSSLKKGVILPSFKRPELDFNMYSSYRPITNPQSAYRSFYSTETALLRVFNDVLYAIDDHQEVVLVLLDLSSAFDTIDHTLLLERLSHRYGINGTVLEWFKSYLLDRTQSVKVKDALSNDKKLLFGIPQGSVLGPIFFFLFFVPMEDVITAHGLSCMIYADDSQPYVILDPKKNRDAMLSKIELCIKDILIWCAKNGLTCDPDKTKVLHLTSRFTKDYEVPLKINVNDNIISSSPNARDLGVTVDFHLKMTTHVNNALNNQAPDYITELLDIYRPKRTLRSTSQNLLVVPKSNTKTYGERTFQVSAPKLWNSLPDYIRLSSSLGIFKGLVKTHLFRKYFD</sequence>
<evidence type="ECO:0000313" key="1">
    <source>
        <dbReference type="EMBL" id="CAB4014233.1"/>
    </source>
</evidence>
<accession>A0A6S7IB97</accession>
<dbReference type="InterPro" id="IPR000477">
    <property type="entry name" value="RT_dom"/>
</dbReference>
<reference evidence="1" key="1">
    <citation type="submission" date="2020-04" db="EMBL/GenBank/DDBJ databases">
        <authorList>
            <person name="Alioto T."/>
            <person name="Alioto T."/>
            <person name="Gomez Garrido J."/>
        </authorList>
    </citation>
    <scope>NUCLEOTIDE SEQUENCE</scope>
    <source>
        <strain evidence="1">A484AB</strain>
    </source>
</reference>
<dbReference type="InterPro" id="IPR043502">
    <property type="entry name" value="DNA/RNA_pol_sf"/>
</dbReference>